<dbReference type="AlphaFoldDB" id="A0A4Q2V1J0"/>
<dbReference type="GO" id="GO:0050660">
    <property type="term" value="F:flavin adenine dinucleotide binding"/>
    <property type="evidence" value="ECO:0007669"/>
    <property type="project" value="InterPro"/>
</dbReference>
<evidence type="ECO:0000256" key="7">
    <source>
        <dbReference type="ARBA" id="ARBA00023033"/>
    </source>
</evidence>
<evidence type="ECO:0000256" key="5">
    <source>
        <dbReference type="ARBA" id="ARBA00022857"/>
    </source>
</evidence>
<proteinExistence type="inferred from homology"/>
<dbReference type="GO" id="GO:0004499">
    <property type="term" value="F:N,N-dimethylaniline monooxygenase activity"/>
    <property type="evidence" value="ECO:0007669"/>
    <property type="project" value="InterPro"/>
</dbReference>
<keyword evidence="6" id="KW-0560">Oxidoreductase</keyword>
<keyword evidence="4" id="KW-0274">FAD</keyword>
<accession>A0A4Q2V1J0</accession>
<dbReference type="Gene3D" id="3.50.50.60">
    <property type="entry name" value="FAD/NAD(P)-binding domain"/>
    <property type="match status" value="2"/>
</dbReference>
<dbReference type="InterPro" id="IPR020946">
    <property type="entry name" value="Flavin_mOase-like"/>
</dbReference>
<keyword evidence="3" id="KW-0285">Flavoprotein</keyword>
<evidence type="ECO:0000256" key="6">
    <source>
        <dbReference type="ARBA" id="ARBA00023002"/>
    </source>
</evidence>
<comment type="caution">
    <text evidence="8">The sequence shown here is derived from an EMBL/GenBank/DDBJ whole genome shotgun (WGS) entry which is preliminary data.</text>
</comment>
<sequence length="565" mass="64513">MGEPIPARTKEFKSELTDYSMSCSDKTGPYAENLEVDALIVGAGFAGIFMLKTLRDRGYRSVIYEAGNDIGGTWRWNCYPGAGVDSEVPEYEFSWPEVWKTWNWTSNYPNYEELRSYFDHVDKIVGVKKHCSFNTVVTAAEFDTAAGRWNVQTEDGRTTKAKYLILGTGFAARRYIPDWPGIDKFTGVIHHSSFWPDEEVDVRNKRCAVIGTGASGVQIVQAWGPKAGEVKVFQRSPNLALPMNRKELSIQEQERGKKWYPELFKLREKNFAGFHYDLYEKNTFDDTPEEREAVYENAWSQGGFRYWVSLYKDNLVNPEANKESYQFWAKKTRARIGDPKKRDLLAPLEMPYYFGVKRPCLEKNYYEQFNRPTVDLVDISQNSIKELTETGITLQDGTHHEFDVIAIATGFDVVTGVMTQLGLKSIHDTYLQEEWIPGAKTFLGTTTSGYPNMFHIYGVHAPTLLSNGPTTVELQGRWIADCIEKMKLNNIKYINPRKEASEAWKQHVVELNNKTLFPTTKSTYMGGSIPGKAYEPVCYPGGIPRYAFELRKGLDTMEGFEIVKE</sequence>
<evidence type="ECO:0000256" key="1">
    <source>
        <dbReference type="ARBA" id="ARBA00001974"/>
    </source>
</evidence>
<dbReference type="InterPro" id="IPR050775">
    <property type="entry name" value="FAD-binding_Monooxygenases"/>
</dbReference>
<evidence type="ECO:0000313" key="9">
    <source>
        <dbReference type="Proteomes" id="UP000290540"/>
    </source>
</evidence>
<reference evidence="8 9" key="1">
    <citation type="submission" date="2016-12" db="EMBL/GenBank/DDBJ databases">
        <title>Draft genome sequence of Fusarium oxysporum causing rot on Narcissus.</title>
        <authorList>
            <person name="Armitage A.D."/>
            <person name="Taylor A."/>
            <person name="Clarkson J.P."/>
            <person name="Harrison R.J."/>
            <person name="Jackson A.C."/>
        </authorList>
    </citation>
    <scope>NUCLEOTIDE SEQUENCE [LARGE SCALE GENOMIC DNA]</scope>
    <source>
        <strain evidence="8 9">N139</strain>
    </source>
</reference>
<organism evidence="8 9">
    <name type="scientific">Fusarium oxysporum f. sp. narcissi</name>
    <dbReference type="NCBI Taxonomy" id="451672"/>
    <lineage>
        <taxon>Eukaryota</taxon>
        <taxon>Fungi</taxon>
        <taxon>Dikarya</taxon>
        <taxon>Ascomycota</taxon>
        <taxon>Pezizomycotina</taxon>
        <taxon>Sordariomycetes</taxon>
        <taxon>Hypocreomycetidae</taxon>
        <taxon>Hypocreales</taxon>
        <taxon>Nectriaceae</taxon>
        <taxon>Fusarium</taxon>
        <taxon>Fusarium oxysporum species complex</taxon>
    </lineage>
</organism>
<dbReference type="GO" id="GO:0050661">
    <property type="term" value="F:NADP binding"/>
    <property type="evidence" value="ECO:0007669"/>
    <property type="project" value="InterPro"/>
</dbReference>
<dbReference type="InterPro" id="IPR036188">
    <property type="entry name" value="FAD/NAD-bd_sf"/>
</dbReference>
<evidence type="ECO:0000256" key="4">
    <source>
        <dbReference type="ARBA" id="ARBA00022827"/>
    </source>
</evidence>
<dbReference type="PANTHER" id="PTHR43098:SF3">
    <property type="entry name" value="L-ORNITHINE N(5)-MONOOXYGENASE-RELATED"/>
    <property type="match status" value="1"/>
</dbReference>
<name>A0A4Q2V1J0_FUSOX</name>
<dbReference type="Proteomes" id="UP000290540">
    <property type="component" value="Unassembled WGS sequence"/>
</dbReference>
<evidence type="ECO:0000313" key="8">
    <source>
        <dbReference type="EMBL" id="RYC78639.1"/>
    </source>
</evidence>
<evidence type="ECO:0000256" key="2">
    <source>
        <dbReference type="ARBA" id="ARBA00010139"/>
    </source>
</evidence>
<dbReference type="SUPFAM" id="SSF51905">
    <property type="entry name" value="FAD/NAD(P)-binding domain"/>
    <property type="match status" value="2"/>
</dbReference>
<dbReference type="Pfam" id="PF00743">
    <property type="entry name" value="FMO-like"/>
    <property type="match status" value="1"/>
</dbReference>
<comment type="cofactor">
    <cofactor evidence="1">
        <name>FAD</name>
        <dbReference type="ChEBI" id="CHEBI:57692"/>
    </cofactor>
</comment>
<dbReference type="PANTHER" id="PTHR43098">
    <property type="entry name" value="L-ORNITHINE N(5)-MONOOXYGENASE-RELATED"/>
    <property type="match status" value="1"/>
</dbReference>
<comment type="similarity">
    <text evidence="2">Belongs to the FAD-binding monooxygenase family.</text>
</comment>
<dbReference type="EMBL" id="MQTW01001014">
    <property type="protein sequence ID" value="RYC78639.1"/>
    <property type="molecule type" value="Genomic_DNA"/>
</dbReference>
<evidence type="ECO:0000256" key="3">
    <source>
        <dbReference type="ARBA" id="ARBA00022630"/>
    </source>
</evidence>
<keyword evidence="7 8" id="KW-0503">Monooxygenase</keyword>
<keyword evidence="5" id="KW-0521">NADP</keyword>
<gene>
    <name evidence="8" type="ORF">BFJ63_vAg18486</name>
</gene>
<protein>
    <submittedName>
        <fullName evidence="8">Baeyer-Villiger monooxygenase</fullName>
    </submittedName>
</protein>